<dbReference type="Proteomes" id="UP000829364">
    <property type="component" value="Chromosome 10"/>
</dbReference>
<evidence type="ECO:0000256" key="1">
    <source>
        <dbReference type="ARBA" id="ARBA00023242"/>
    </source>
</evidence>
<organism evidence="4 5">
    <name type="scientific">Purpureocillium takamizusanense</name>
    <dbReference type="NCBI Taxonomy" id="2060973"/>
    <lineage>
        <taxon>Eukaryota</taxon>
        <taxon>Fungi</taxon>
        <taxon>Dikarya</taxon>
        <taxon>Ascomycota</taxon>
        <taxon>Pezizomycotina</taxon>
        <taxon>Sordariomycetes</taxon>
        <taxon>Hypocreomycetidae</taxon>
        <taxon>Hypocreales</taxon>
        <taxon>Ophiocordycipitaceae</taxon>
        <taxon>Purpureocillium</taxon>
    </lineage>
</organism>
<dbReference type="CDD" id="cd12148">
    <property type="entry name" value="fungal_TF_MHR"/>
    <property type="match status" value="1"/>
</dbReference>
<dbReference type="AlphaFoldDB" id="A0A9Q8QSR4"/>
<dbReference type="RefSeq" id="XP_047847278.1">
    <property type="nucleotide sequence ID" value="XM_047991267.1"/>
</dbReference>
<dbReference type="OrthoDB" id="4356994at2759"/>
<evidence type="ECO:0000313" key="5">
    <source>
        <dbReference type="Proteomes" id="UP000829364"/>
    </source>
</evidence>
<feature type="region of interest" description="Disordered" evidence="2">
    <location>
        <begin position="1"/>
        <end position="59"/>
    </location>
</feature>
<proteinExistence type="predicted"/>
<dbReference type="PANTHER" id="PTHR47785:SF5">
    <property type="entry name" value="ZN(II)2CYS6 TRANSCRIPTION FACTOR (EUROFUNG)"/>
    <property type="match status" value="1"/>
</dbReference>
<dbReference type="Pfam" id="PF00172">
    <property type="entry name" value="Zn_clus"/>
    <property type="match status" value="1"/>
</dbReference>
<dbReference type="GeneID" id="72071540"/>
<feature type="domain" description="Zn(2)-C6 fungal-type" evidence="3">
    <location>
        <begin position="62"/>
        <end position="92"/>
    </location>
</feature>
<dbReference type="InterPro" id="IPR001138">
    <property type="entry name" value="Zn2Cys6_DnaBD"/>
</dbReference>
<feature type="compositionally biased region" description="Polar residues" evidence="2">
    <location>
        <begin position="463"/>
        <end position="476"/>
    </location>
</feature>
<dbReference type="GO" id="GO:0008270">
    <property type="term" value="F:zinc ion binding"/>
    <property type="evidence" value="ECO:0007669"/>
    <property type="project" value="InterPro"/>
</dbReference>
<dbReference type="CDD" id="cd00067">
    <property type="entry name" value="GAL4"/>
    <property type="match status" value="1"/>
</dbReference>
<dbReference type="PROSITE" id="PS50048">
    <property type="entry name" value="ZN2_CY6_FUNGAL_2"/>
    <property type="match status" value="1"/>
</dbReference>
<sequence>MSPAQQHPGAANGLPRPSKRRRTDHGRPRSVLPPSDTNGAQAVERDDEDASPAARPRRAPMACRVCRARKVKCSNERPTCAGCARLGCECVYPKLPRYAADESPEQSSLQVTQLLQEILKRLPWTTAPSGVDDQQATAPQPSLSRCAGIAEPITYDASGRSFSTQRCPSPVPGDSVVGVSPAFTSLDHMFQWPLLSVNGGHRFMPGNILAADHLQPPAQAGSPSTGVPLLDGEEITALLTRFLRLVHVMNPVLDCTTLMTYGRAVAELGPQWDAKTCLVLLAAALGAIARPFGPGAETPASLGDSMSQHEDTQARQKAESYYQYAKRRFGVLGRSLTACQCHFLSGTYLLHTLRPVEAWQSMFQASSLYTVYLKSRAAAQMVGDGHCHEDALVGDTHCTDEELRCCLEQRLFWSCIKAESELCAEVELPRSGLHSIDYPYQFPSPPTPKSVDGLNDSEPPSMPGSSTRTGTANSSPGGVGATQDFKELHEHSWFYYLSEISLLRLSSRVNHAFYVEPPASWARMNLLTMMTTAWDFEAQLRQWQAGLPAAICCFDVPDRAAAASSTTTTVTRLQLATWSRCASIKLRLYRPFLYRFALMHEQDWPLRDALRALAERAVRLSLDALFSVGLRHRHAGAWFKCRETAARALVIVCATRIGLVEEMGCAGRARDALDLCLAHLRYWEGEAGDVRLARRTLQDHVLTS</sequence>
<keyword evidence="5" id="KW-1185">Reference proteome</keyword>
<dbReference type="InterPro" id="IPR036864">
    <property type="entry name" value="Zn2-C6_fun-type_DNA-bd_sf"/>
</dbReference>
<dbReference type="PROSITE" id="PS00463">
    <property type="entry name" value="ZN2_CY6_FUNGAL_1"/>
    <property type="match status" value="1"/>
</dbReference>
<dbReference type="SMART" id="SM00066">
    <property type="entry name" value="GAL4"/>
    <property type="match status" value="1"/>
</dbReference>
<keyword evidence="1" id="KW-0539">Nucleus</keyword>
<dbReference type="Gene3D" id="4.10.240.10">
    <property type="entry name" value="Zn(2)-C6 fungal-type DNA-binding domain"/>
    <property type="match status" value="1"/>
</dbReference>
<dbReference type="EMBL" id="CP086363">
    <property type="protein sequence ID" value="UNI23797.1"/>
    <property type="molecule type" value="Genomic_DNA"/>
</dbReference>
<evidence type="ECO:0000256" key="2">
    <source>
        <dbReference type="SAM" id="MobiDB-lite"/>
    </source>
</evidence>
<reference evidence="4" key="1">
    <citation type="submission" date="2021-11" db="EMBL/GenBank/DDBJ databases">
        <title>Purpureocillium_takamizusanense_genome.</title>
        <authorList>
            <person name="Nguyen N.-H."/>
        </authorList>
    </citation>
    <scope>NUCLEOTIDE SEQUENCE</scope>
    <source>
        <strain evidence="4">PT3</strain>
    </source>
</reference>
<dbReference type="GO" id="GO:0000981">
    <property type="term" value="F:DNA-binding transcription factor activity, RNA polymerase II-specific"/>
    <property type="evidence" value="ECO:0007669"/>
    <property type="project" value="InterPro"/>
</dbReference>
<protein>
    <submittedName>
        <fullName evidence="4">C6 zinc finger</fullName>
    </submittedName>
</protein>
<name>A0A9Q8QSR4_9HYPO</name>
<dbReference type="SUPFAM" id="SSF57701">
    <property type="entry name" value="Zn2/Cys6 DNA-binding domain"/>
    <property type="match status" value="1"/>
</dbReference>
<evidence type="ECO:0000313" key="4">
    <source>
        <dbReference type="EMBL" id="UNI23797.1"/>
    </source>
</evidence>
<accession>A0A9Q8QSR4</accession>
<dbReference type="KEGG" id="ptkz:JDV02_009595"/>
<gene>
    <name evidence="4" type="primary">ZCF27_2</name>
    <name evidence="4" type="ORF">JDV02_009595</name>
</gene>
<evidence type="ECO:0000259" key="3">
    <source>
        <dbReference type="PROSITE" id="PS50048"/>
    </source>
</evidence>
<dbReference type="InterPro" id="IPR053181">
    <property type="entry name" value="EcdB-like_regulator"/>
</dbReference>
<feature type="region of interest" description="Disordered" evidence="2">
    <location>
        <begin position="447"/>
        <end position="481"/>
    </location>
</feature>
<dbReference type="PANTHER" id="PTHR47785">
    <property type="entry name" value="ZN(II)2CYS6 TRANSCRIPTION FACTOR (EUROFUNG)-RELATED-RELATED"/>
    <property type="match status" value="1"/>
</dbReference>